<dbReference type="Pfam" id="PF00440">
    <property type="entry name" value="TetR_N"/>
    <property type="match status" value="1"/>
</dbReference>
<name>A0ABP9HM40_9ACTN</name>
<protein>
    <submittedName>
        <fullName evidence="6">TetR-like C-terminal domain-containing protein</fullName>
    </submittedName>
</protein>
<keyword evidence="1" id="KW-0805">Transcription regulation</keyword>
<dbReference type="InterPro" id="IPR001647">
    <property type="entry name" value="HTH_TetR"/>
</dbReference>
<keyword evidence="3" id="KW-0804">Transcription</keyword>
<evidence type="ECO:0000313" key="7">
    <source>
        <dbReference type="Proteomes" id="UP001500466"/>
    </source>
</evidence>
<dbReference type="EMBL" id="BAABHS010000016">
    <property type="protein sequence ID" value="GAA4974121.1"/>
    <property type="molecule type" value="Genomic_DNA"/>
</dbReference>
<evidence type="ECO:0000256" key="4">
    <source>
        <dbReference type="PROSITE-ProRule" id="PRU00335"/>
    </source>
</evidence>
<organism evidence="6 7">
    <name type="scientific">Yinghuangia aomiensis</name>
    <dbReference type="NCBI Taxonomy" id="676205"/>
    <lineage>
        <taxon>Bacteria</taxon>
        <taxon>Bacillati</taxon>
        <taxon>Actinomycetota</taxon>
        <taxon>Actinomycetes</taxon>
        <taxon>Kitasatosporales</taxon>
        <taxon>Streptomycetaceae</taxon>
        <taxon>Yinghuangia</taxon>
    </lineage>
</organism>
<evidence type="ECO:0000259" key="5">
    <source>
        <dbReference type="PROSITE" id="PS50977"/>
    </source>
</evidence>
<dbReference type="SUPFAM" id="SSF46689">
    <property type="entry name" value="Homeodomain-like"/>
    <property type="match status" value="1"/>
</dbReference>
<dbReference type="SUPFAM" id="SSF48498">
    <property type="entry name" value="Tetracyclin repressor-like, C-terminal domain"/>
    <property type="match status" value="1"/>
</dbReference>
<feature type="DNA-binding region" description="H-T-H motif" evidence="4">
    <location>
        <begin position="37"/>
        <end position="56"/>
    </location>
</feature>
<evidence type="ECO:0000256" key="2">
    <source>
        <dbReference type="ARBA" id="ARBA00023125"/>
    </source>
</evidence>
<keyword evidence="7" id="KW-1185">Reference proteome</keyword>
<evidence type="ECO:0000313" key="6">
    <source>
        <dbReference type="EMBL" id="GAA4974121.1"/>
    </source>
</evidence>
<dbReference type="InterPro" id="IPR036271">
    <property type="entry name" value="Tet_transcr_reg_TetR-rel_C_sf"/>
</dbReference>
<gene>
    <name evidence="6" type="ORF">GCM10023205_45880</name>
</gene>
<dbReference type="Gene3D" id="1.10.357.10">
    <property type="entry name" value="Tetracycline Repressor, domain 2"/>
    <property type="match status" value="1"/>
</dbReference>
<reference evidence="7" key="1">
    <citation type="journal article" date="2019" name="Int. J. Syst. Evol. Microbiol.">
        <title>The Global Catalogue of Microorganisms (GCM) 10K type strain sequencing project: providing services to taxonomists for standard genome sequencing and annotation.</title>
        <authorList>
            <consortium name="The Broad Institute Genomics Platform"/>
            <consortium name="The Broad Institute Genome Sequencing Center for Infectious Disease"/>
            <person name="Wu L."/>
            <person name="Ma J."/>
        </authorList>
    </citation>
    <scope>NUCLEOTIDE SEQUENCE [LARGE SCALE GENOMIC DNA]</scope>
    <source>
        <strain evidence="7">JCM 17986</strain>
    </source>
</reference>
<dbReference type="InterPro" id="IPR025996">
    <property type="entry name" value="MT1864/Rv1816-like_C"/>
</dbReference>
<accession>A0ABP9HM40</accession>
<evidence type="ECO:0000256" key="3">
    <source>
        <dbReference type="ARBA" id="ARBA00023163"/>
    </source>
</evidence>
<proteinExistence type="predicted"/>
<dbReference type="Gene3D" id="1.10.10.60">
    <property type="entry name" value="Homeodomain-like"/>
    <property type="match status" value="1"/>
</dbReference>
<dbReference type="PROSITE" id="PS50977">
    <property type="entry name" value="HTH_TETR_2"/>
    <property type="match status" value="1"/>
</dbReference>
<evidence type="ECO:0000256" key="1">
    <source>
        <dbReference type="ARBA" id="ARBA00023015"/>
    </source>
</evidence>
<dbReference type="InterPro" id="IPR009057">
    <property type="entry name" value="Homeodomain-like_sf"/>
</dbReference>
<sequence length="199" mass="21118">MLRRAKGAVLARAGLTVERVVEAAADLADEAGFDRVTVSAVARGFGVKDASLYSHIRSLQDLRERVAVRSAGELADRVGAALMGCSGRDALMAFADAYRTFALAHPGRYQAQQLAMAPGRWAELGGDLRGIEATYALLRGYGLTEPAVTDAARLLRSAFHGFVLVESHGGFLAARSPAQSWPEVVDALHRALSTWPAGA</sequence>
<feature type="domain" description="HTH tetR-type" evidence="5">
    <location>
        <begin position="14"/>
        <end position="74"/>
    </location>
</feature>
<dbReference type="Pfam" id="PF13305">
    <property type="entry name" value="TetR_C_33"/>
    <property type="match status" value="1"/>
</dbReference>
<dbReference type="Proteomes" id="UP001500466">
    <property type="component" value="Unassembled WGS sequence"/>
</dbReference>
<keyword evidence="2 4" id="KW-0238">DNA-binding</keyword>
<comment type="caution">
    <text evidence="6">The sequence shown here is derived from an EMBL/GenBank/DDBJ whole genome shotgun (WGS) entry which is preliminary data.</text>
</comment>